<evidence type="ECO:0000313" key="3">
    <source>
        <dbReference type="Proteomes" id="UP000762676"/>
    </source>
</evidence>
<feature type="region of interest" description="Disordered" evidence="1">
    <location>
        <begin position="30"/>
        <end position="98"/>
    </location>
</feature>
<reference evidence="2 3" key="1">
    <citation type="journal article" date="2021" name="Elife">
        <title>Chloroplast acquisition without the gene transfer in kleptoplastic sea slugs, Plakobranchus ocellatus.</title>
        <authorList>
            <person name="Maeda T."/>
            <person name="Takahashi S."/>
            <person name="Yoshida T."/>
            <person name="Shimamura S."/>
            <person name="Takaki Y."/>
            <person name="Nagai Y."/>
            <person name="Toyoda A."/>
            <person name="Suzuki Y."/>
            <person name="Arimoto A."/>
            <person name="Ishii H."/>
            <person name="Satoh N."/>
            <person name="Nishiyama T."/>
            <person name="Hasebe M."/>
            <person name="Maruyama T."/>
            <person name="Minagawa J."/>
            <person name="Obokata J."/>
            <person name="Shigenobu S."/>
        </authorList>
    </citation>
    <scope>NUCLEOTIDE SEQUENCE [LARGE SCALE GENOMIC DNA]</scope>
</reference>
<organism evidence="2 3">
    <name type="scientific">Elysia marginata</name>
    <dbReference type="NCBI Taxonomy" id="1093978"/>
    <lineage>
        <taxon>Eukaryota</taxon>
        <taxon>Metazoa</taxon>
        <taxon>Spiralia</taxon>
        <taxon>Lophotrochozoa</taxon>
        <taxon>Mollusca</taxon>
        <taxon>Gastropoda</taxon>
        <taxon>Heterobranchia</taxon>
        <taxon>Euthyneura</taxon>
        <taxon>Panpulmonata</taxon>
        <taxon>Sacoglossa</taxon>
        <taxon>Placobranchoidea</taxon>
        <taxon>Plakobranchidae</taxon>
        <taxon>Elysia</taxon>
    </lineage>
</organism>
<dbReference type="EMBL" id="BMAT01005633">
    <property type="protein sequence ID" value="GFR97324.1"/>
    <property type="molecule type" value="Genomic_DNA"/>
</dbReference>
<feature type="compositionally biased region" description="Polar residues" evidence="1">
    <location>
        <begin position="50"/>
        <end position="78"/>
    </location>
</feature>
<accession>A0AAV4HI23</accession>
<comment type="caution">
    <text evidence="2">The sequence shown here is derived from an EMBL/GenBank/DDBJ whole genome shotgun (WGS) entry which is preliminary data.</text>
</comment>
<dbReference type="AlphaFoldDB" id="A0AAV4HI23"/>
<protein>
    <submittedName>
        <fullName evidence="2">Uncharacterized protein</fullName>
    </submittedName>
</protein>
<feature type="compositionally biased region" description="Polar residues" evidence="1">
    <location>
        <begin position="30"/>
        <end position="43"/>
    </location>
</feature>
<sequence length="98" mass="10956">MPHDSDINLPPNPLPHIMQCQRVYDQFQRHVNISNHTSPFSSPSPGPRNTRGQRQFQRLESPYSLSPHSPNANRSCTVPENGDNSTNLVTSSLLLTHG</sequence>
<name>A0AAV4HI23_9GAST</name>
<feature type="compositionally biased region" description="Low complexity" evidence="1">
    <location>
        <begin position="84"/>
        <end position="98"/>
    </location>
</feature>
<evidence type="ECO:0000256" key="1">
    <source>
        <dbReference type="SAM" id="MobiDB-lite"/>
    </source>
</evidence>
<proteinExistence type="predicted"/>
<evidence type="ECO:0000313" key="2">
    <source>
        <dbReference type="EMBL" id="GFR97324.1"/>
    </source>
</evidence>
<keyword evidence="3" id="KW-1185">Reference proteome</keyword>
<dbReference type="Proteomes" id="UP000762676">
    <property type="component" value="Unassembled WGS sequence"/>
</dbReference>
<gene>
    <name evidence="2" type="ORF">ElyMa_002742200</name>
</gene>